<comment type="similarity">
    <text evidence="2">Belongs to the mannose-6-phosphate isomerase type 1 family.</text>
</comment>
<evidence type="ECO:0000256" key="8">
    <source>
        <dbReference type="PIRSR" id="PIRSR001480-2"/>
    </source>
</evidence>
<keyword evidence="5 8" id="KW-0862">Zinc</keyword>
<dbReference type="PIRSF" id="PIRSF001480">
    <property type="entry name" value="Mannose-6-phosphate_isomerase"/>
    <property type="match status" value="1"/>
</dbReference>
<dbReference type="PANTHER" id="PTHR10309">
    <property type="entry name" value="MANNOSE-6-PHOSPHATE ISOMERASE"/>
    <property type="match status" value="1"/>
</dbReference>
<evidence type="ECO:0000256" key="3">
    <source>
        <dbReference type="ARBA" id="ARBA00011956"/>
    </source>
</evidence>
<evidence type="ECO:0000313" key="11">
    <source>
        <dbReference type="Proteomes" id="UP000539111"/>
    </source>
</evidence>
<dbReference type="InterPro" id="IPR046457">
    <property type="entry name" value="PMI_typeI_cat"/>
</dbReference>
<dbReference type="EC" id="5.3.1.8" evidence="3"/>
<feature type="binding site" evidence="8">
    <location>
        <position position="264"/>
    </location>
    <ligand>
        <name>Zn(2+)</name>
        <dbReference type="ChEBI" id="CHEBI:29105"/>
    </ligand>
</feature>
<evidence type="ECO:0000256" key="6">
    <source>
        <dbReference type="ARBA" id="ARBA00023235"/>
    </source>
</evidence>
<dbReference type="Gene3D" id="1.10.441.10">
    <property type="entry name" value="Phosphomannose Isomerase, domain 2"/>
    <property type="match status" value="1"/>
</dbReference>
<evidence type="ECO:0000259" key="9">
    <source>
        <dbReference type="Pfam" id="PF20511"/>
    </source>
</evidence>
<evidence type="ECO:0000256" key="7">
    <source>
        <dbReference type="PIRSR" id="PIRSR001480-1"/>
    </source>
</evidence>
<reference evidence="10 11" key="1">
    <citation type="submission" date="2020-07" db="EMBL/GenBank/DDBJ databases">
        <title>Sequencing the genomes of 1000 actinobacteria strains.</title>
        <authorList>
            <person name="Klenk H.-P."/>
        </authorList>
    </citation>
    <scope>NUCLEOTIDE SEQUENCE [LARGE SCALE GENOMIC DNA]</scope>
    <source>
        <strain evidence="10 11">DSM 26341</strain>
    </source>
</reference>
<feature type="binding site" evidence="8">
    <location>
        <position position="131"/>
    </location>
    <ligand>
        <name>Zn(2+)</name>
        <dbReference type="ChEBI" id="CHEBI:29105"/>
    </ligand>
</feature>
<evidence type="ECO:0000256" key="1">
    <source>
        <dbReference type="ARBA" id="ARBA00000757"/>
    </source>
</evidence>
<evidence type="ECO:0000256" key="4">
    <source>
        <dbReference type="ARBA" id="ARBA00022723"/>
    </source>
</evidence>
<dbReference type="PANTHER" id="PTHR10309:SF0">
    <property type="entry name" value="MANNOSE-6-PHOSPHATE ISOMERASE"/>
    <property type="match status" value="1"/>
</dbReference>
<organism evidence="10 11">
    <name type="scientific">Spelaeicoccus albus</name>
    <dbReference type="NCBI Taxonomy" id="1280376"/>
    <lineage>
        <taxon>Bacteria</taxon>
        <taxon>Bacillati</taxon>
        <taxon>Actinomycetota</taxon>
        <taxon>Actinomycetes</taxon>
        <taxon>Micrococcales</taxon>
        <taxon>Brevibacteriaceae</taxon>
        <taxon>Spelaeicoccus</taxon>
    </lineage>
</organism>
<dbReference type="RefSeq" id="WP_179428271.1">
    <property type="nucleotide sequence ID" value="NZ_JACBZP010000001.1"/>
</dbReference>
<feature type="binding site" evidence="8">
    <location>
        <position position="96"/>
    </location>
    <ligand>
        <name>Zn(2+)</name>
        <dbReference type="ChEBI" id="CHEBI:29105"/>
    </ligand>
</feature>
<dbReference type="Proteomes" id="UP000539111">
    <property type="component" value="Unassembled WGS sequence"/>
</dbReference>
<comment type="caution">
    <text evidence="10">The sequence shown here is derived from an EMBL/GenBank/DDBJ whole genome shotgun (WGS) entry which is preliminary data.</text>
</comment>
<dbReference type="PRINTS" id="PR00714">
    <property type="entry name" value="MAN6PISMRASE"/>
</dbReference>
<dbReference type="InterPro" id="IPR001250">
    <property type="entry name" value="Man6P_Isoase-1"/>
</dbReference>
<protein>
    <recommendedName>
        <fullName evidence="3">mannose-6-phosphate isomerase</fullName>
        <ecNumber evidence="3">5.3.1.8</ecNumber>
    </recommendedName>
</protein>
<comment type="catalytic activity">
    <reaction evidence="1">
        <text>D-mannose 6-phosphate = D-fructose 6-phosphate</text>
        <dbReference type="Rhea" id="RHEA:12356"/>
        <dbReference type="ChEBI" id="CHEBI:58735"/>
        <dbReference type="ChEBI" id="CHEBI:61527"/>
        <dbReference type="EC" id="5.3.1.8"/>
    </reaction>
</comment>
<evidence type="ECO:0000256" key="2">
    <source>
        <dbReference type="ARBA" id="ARBA00010772"/>
    </source>
</evidence>
<sequence length="409" mass="43855">MHLLTNTVRDYAWGAVSGIPELLGRRPDGTPYAELWIGAHGGAPSHVDELQTTLDEVIAADPDGELGKPVRTRFGDTLPFLLKVLAADKALSLQAHPNSDQALSGFSAEEFAGVPRDAPYRNYKDPRHKPEMIYALSRFEALCGFRSPARILGLLARFTGPVGRALEPLRRLLVADTAEFALRGTLSEILDRAEWSAVADEVAAAAAELAASDDVSDKDRRTYATLAELGNQYPGDVGIIIAVMLHRVTLEPGQALMLPAGNMHAYLRGMGIEVMASSDNVMRCGLTPKHVDTAELMKILDFHPFPVRPVEVETGEDGDILTPDVEDFQLQRVTLPGPDAPSVIHHGPAVALCTDGTLRLTPAGGVPVELARGESVYIGANEPEVAVEGSGTLFAATVSKWADYERGAA</sequence>
<feature type="binding site" evidence="8">
    <location>
        <position position="94"/>
    </location>
    <ligand>
        <name>Zn(2+)</name>
        <dbReference type="ChEBI" id="CHEBI:29105"/>
    </ligand>
</feature>
<dbReference type="InterPro" id="IPR014710">
    <property type="entry name" value="RmlC-like_jellyroll"/>
</dbReference>
<dbReference type="GO" id="GO:0005975">
    <property type="term" value="P:carbohydrate metabolic process"/>
    <property type="evidence" value="ECO:0007669"/>
    <property type="project" value="InterPro"/>
</dbReference>
<accession>A0A7Z0D2Z8</accession>
<keyword evidence="4 8" id="KW-0479">Metal-binding</keyword>
<keyword evidence="6 10" id="KW-0413">Isomerase</keyword>
<dbReference type="InterPro" id="IPR016305">
    <property type="entry name" value="Mannose-6-P_Isomerase"/>
</dbReference>
<dbReference type="EMBL" id="JACBZP010000001">
    <property type="protein sequence ID" value="NYI67935.1"/>
    <property type="molecule type" value="Genomic_DNA"/>
</dbReference>
<dbReference type="GO" id="GO:0005829">
    <property type="term" value="C:cytosol"/>
    <property type="evidence" value="ECO:0007669"/>
    <property type="project" value="TreeGrafter"/>
</dbReference>
<dbReference type="NCBIfam" id="TIGR00218">
    <property type="entry name" value="manA"/>
    <property type="match status" value="1"/>
</dbReference>
<feature type="domain" description="Phosphomannose isomerase type I catalytic" evidence="9">
    <location>
        <begin position="4"/>
        <end position="146"/>
    </location>
</feature>
<comment type="cofactor">
    <cofactor evidence="8">
        <name>Zn(2+)</name>
        <dbReference type="ChEBI" id="CHEBI:29105"/>
    </cofactor>
    <text evidence="8">Binds 1 zinc ion per subunit.</text>
</comment>
<dbReference type="InterPro" id="IPR011051">
    <property type="entry name" value="RmlC_Cupin_sf"/>
</dbReference>
<proteinExistence type="inferred from homology"/>
<dbReference type="CDD" id="cd07011">
    <property type="entry name" value="cupin_PMI_type_I_N"/>
    <property type="match status" value="1"/>
</dbReference>
<dbReference type="GO" id="GO:0004476">
    <property type="term" value="F:mannose-6-phosphate isomerase activity"/>
    <property type="evidence" value="ECO:0007669"/>
    <property type="project" value="UniProtKB-EC"/>
</dbReference>
<dbReference type="Gene3D" id="2.60.120.10">
    <property type="entry name" value="Jelly Rolls"/>
    <property type="match status" value="2"/>
</dbReference>
<dbReference type="GO" id="GO:0009298">
    <property type="term" value="P:GDP-mannose biosynthetic process"/>
    <property type="evidence" value="ECO:0007669"/>
    <property type="project" value="InterPro"/>
</dbReference>
<dbReference type="Pfam" id="PF20511">
    <property type="entry name" value="PMI_typeI_cat"/>
    <property type="match status" value="1"/>
</dbReference>
<dbReference type="GO" id="GO:0008270">
    <property type="term" value="F:zinc ion binding"/>
    <property type="evidence" value="ECO:0007669"/>
    <property type="project" value="InterPro"/>
</dbReference>
<gene>
    <name evidence="10" type="ORF">BJY26_002241</name>
</gene>
<name>A0A7Z0D2Z8_9MICO</name>
<feature type="active site" evidence="7">
    <location>
        <position position="283"/>
    </location>
</feature>
<dbReference type="AlphaFoldDB" id="A0A7Z0D2Z8"/>
<evidence type="ECO:0000313" key="10">
    <source>
        <dbReference type="EMBL" id="NYI67935.1"/>
    </source>
</evidence>
<dbReference type="SUPFAM" id="SSF51182">
    <property type="entry name" value="RmlC-like cupins"/>
    <property type="match status" value="1"/>
</dbReference>
<keyword evidence="11" id="KW-1185">Reference proteome</keyword>
<evidence type="ECO:0000256" key="5">
    <source>
        <dbReference type="ARBA" id="ARBA00022833"/>
    </source>
</evidence>